<name>A0A3L8PLW6_9ACTN</name>
<keyword evidence="4" id="KW-1185">Reference proteome</keyword>
<dbReference type="SUPFAM" id="SSF56801">
    <property type="entry name" value="Acetyl-CoA synthetase-like"/>
    <property type="match status" value="1"/>
</dbReference>
<dbReference type="OrthoDB" id="9803968at2"/>
<dbReference type="PANTHER" id="PTHR43201">
    <property type="entry name" value="ACYL-COA SYNTHETASE"/>
    <property type="match status" value="1"/>
</dbReference>
<dbReference type="Pfam" id="PF00501">
    <property type="entry name" value="AMP-binding"/>
    <property type="match status" value="1"/>
</dbReference>
<feature type="domain" description="AMP-dependent synthetase/ligase" evidence="1">
    <location>
        <begin position="10"/>
        <end position="371"/>
    </location>
</feature>
<dbReference type="GO" id="GO:0006631">
    <property type="term" value="P:fatty acid metabolic process"/>
    <property type="evidence" value="ECO:0007669"/>
    <property type="project" value="TreeGrafter"/>
</dbReference>
<dbReference type="InterPro" id="IPR042099">
    <property type="entry name" value="ANL_N_sf"/>
</dbReference>
<gene>
    <name evidence="3" type="ORF">D9V41_07825</name>
</gene>
<evidence type="ECO:0000313" key="4">
    <source>
        <dbReference type="Proteomes" id="UP000282515"/>
    </source>
</evidence>
<evidence type="ECO:0000259" key="1">
    <source>
        <dbReference type="Pfam" id="PF00501"/>
    </source>
</evidence>
<dbReference type="InterPro" id="IPR000873">
    <property type="entry name" value="AMP-dep_synth/lig_dom"/>
</dbReference>
<comment type="caution">
    <text evidence="3">The sequence shown here is derived from an EMBL/GenBank/DDBJ whole genome shotgun (WGS) entry which is preliminary data.</text>
</comment>
<dbReference type="InterPro" id="IPR025110">
    <property type="entry name" value="AMP-bd_C"/>
</dbReference>
<feature type="domain" description="AMP-binding enzyme C-terminal" evidence="2">
    <location>
        <begin position="419"/>
        <end position="497"/>
    </location>
</feature>
<evidence type="ECO:0000259" key="2">
    <source>
        <dbReference type="Pfam" id="PF13193"/>
    </source>
</evidence>
<organism evidence="3 4">
    <name type="scientific">Aeromicrobium phragmitis</name>
    <dbReference type="NCBI Taxonomy" id="2478914"/>
    <lineage>
        <taxon>Bacteria</taxon>
        <taxon>Bacillati</taxon>
        <taxon>Actinomycetota</taxon>
        <taxon>Actinomycetes</taxon>
        <taxon>Propionibacteriales</taxon>
        <taxon>Nocardioidaceae</taxon>
        <taxon>Aeromicrobium</taxon>
    </lineage>
</organism>
<evidence type="ECO:0000313" key="3">
    <source>
        <dbReference type="EMBL" id="RLV56325.1"/>
    </source>
</evidence>
<dbReference type="Gene3D" id="3.30.300.30">
    <property type="match status" value="1"/>
</dbReference>
<sequence>MPVNLSDYLRDAARDEPDGVALIEPRTDRELTWAELDHWVDRVAQTLLGHGLVAGHRVALVMTNGIDVAVAYLAVLRGGMVAVPLNPRATSRELSRVVADCQPKLIVADADSIAQVRASDTRGALVVVHRAAPDDGELRFADLLQRASSQTPVAPADPESLAVVLYTSGATGLPRGAQLTHRALVANIEQVARVEPAVIGSGDLVLGLLPLFHVYGLNAVLGQALRMRATVVLIEGFDPDAVLTLIEARGITVVPIAPPVIAAWAGRDGAREALAGVRLVLSGASPLDPDLAEDFARATGHRVQQGYGLTEASPVVTATLVRPDVPRHPYSVGWPVPGVELELRDALGKPAAPGDPAQIWIRGDNLFSGYWPDGDEGPDADGWFGTGDLGILDEHGALALVDRLRELVLVSGFNVYPSEVEEVVAHVPGVEQVAVVGMPDERTGEAVVAFVVATDDAPDEDELIERIDAACRENLARFKVPSRIVVVAGLPHSPTGKVAKGRLRALVRGEELGLSPEDTARSGS</sequence>
<proteinExistence type="predicted"/>
<dbReference type="GO" id="GO:0031956">
    <property type="term" value="F:medium-chain fatty acid-CoA ligase activity"/>
    <property type="evidence" value="ECO:0007669"/>
    <property type="project" value="TreeGrafter"/>
</dbReference>
<dbReference type="AlphaFoldDB" id="A0A3L8PLW6"/>
<protein>
    <submittedName>
        <fullName evidence="3">AMP-dependent synthetase</fullName>
    </submittedName>
</protein>
<dbReference type="EMBL" id="RDBF01000004">
    <property type="protein sequence ID" value="RLV56325.1"/>
    <property type="molecule type" value="Genomic_DNA"/>
</dbReference>
<dbReference type="InterPro" id="IPR045851">
    <property type="entry name" value="AMP-bd_C_sf"/>
</dbReference>
<dbReference type="Pfam" id="PF13193">
    <property type="entry name" value="AMP-binding_C"/>
    <property type="match status" value="1"/>
</dbReference>
<accession>A0A3L8PLW6</accession>
<dbReference type="PANTHER" id="PTHR43201:SF32">
    <property type="entry name" value="2-SUCCINYLBENZOATE--COA LIGASE, CHLOROPLASTIC_PEROXISOMAL"/>
    <property type="match status" value="1"/>
</dbReference>
<dbReference type="Proteomes" id="UP000282515">
    <property type="component" value="Unassembled WGS sequence"/>
</dbReference>
<dbReference type="Gene3D" id="3.40.50.12780">
    <property type="entry name" value="N-terminal domain of ligase-like"/>
    <property type="match status" value="1"/>
</dbReference>
<reference evidence="3 4" key="1">
    <citation type="submission" date="2018-10" db="EMBL/GenBank/DDBJ databases">
        <title>Aeromicrobium sp. 9W16Y-2 whole genome shotgun sequence.</title>
        <authorList>
            <person name="Li F."/>
        </authorList>
    </citation>
    <scope>NUCLEOTIDE SEQUENCE [LARGE SCALE GENOMIC DNA]</scope>
    <source>
        <strain evidence="3 4">9W16Y-2</strain>
    </source>
</reference>